<evidence type="ECO:0000256" key="1">
    <source>
        <dbReference type="SAM" id="MobiDB-lite"/>
    </source>
</evidence>
<protein>
    <submittedName>
        <fullName evidence="2">Uncharacterized protein</fullName>
    </submittedName>
</protein>
<comment type="caution">
    <text evidence="2">The sequence shown here is derived from an EMBL/GenBank/DDBJ whole genome shotgun (WGS) entry which is preliminary data.</text>
</comment>
<proteinExistence type="predicted"/>
<reference evidence="2 3" key="1">
    <citation type="submission" date="2016-07" db="EMBL/GenBank/DDBJ databases">
        <title>Pervasive Adenine N6-methylation of Active Genes in Fungi.</title>
        <authorList>
            <consortium name="DOE Joint Genome Institute"/>
            <person name="Mondo S.J."/>
            <person name="Dannebaum R.O."/>
            <person name="Kuo R.C."/>
            <person name="Labutti K."/>
            <person name="Haridas S."/>
            <person name="Kuo A."/>
            <person name="Salamov A."/>
            <person name="Ahrendt S.R."/>
            <person name="Lipzen A."/>
            <person name="Sullivan W."/>
            <person name="Andreopoulos W.B."/>
            <person name="Clum A."/>
            <person name="Lindquist E."/>
            <person name="Daum C."/>
            <person name="Ramamoorthy G.K."/>
            <person name="Gryganskyi A."/>
            <person name="Culley D."/>
            <person name="Magnuson J.K."/>
            <person name="James T.Y."/>
            <person name="O'Malley M.A."/>
            <person name="Stajich J.E."/>
            <person name="Spatafora J.W."/>
            <person name="Visel A."/>
            <person name="Grigoriev I.V."/>
        </authorList>
    </citation>
    <scope>NUCLEOTIDE SEQUENCE [LARGE SCALE GENOMIC DNA]</scope>
    <source>
        <strain evidence="2 3">CBS 115471</strain>
    </source>
</reference>
<accession>A0A1Y1ZV60</accession>
<dbReference type="EMBL" id="MCFA01000037">
    <property type="protein sequence ID" value="ORY13947.1"/>
    <property type="molecule type" value="Genomic_DNA"/>
</dbReference>
<keyword evidence="3" id="KW-1185">Reference proteome</keyword>
<dbReference type="AlphaFoldDB" id="A0A1Y1ZV60"/>
<sequence length="171" mass="18717">MCHSSEGVVPGLGQVGLAQSGGDRLRAGHIMKSALQLHDTGTHCNVNVFAVIWVEPFTKPIHVQKTPPSRPPRALDNPKPTGSGSIRDSHPYAIFLRVDHPSSPSCGFSQRLDLTPYRPQYLLDPRDGPIQIQVCENEAVHFGPRDSTAVDLLIINDILESVCVVEMLPLR</sequence>
<evidence type="ECO:0000313" key="3">
    <source>
        <dbReference type="Proteomes" id="UP000193144"/>
    </source>
</evidence>
<gene>
    <name evidence="2" type="ORF">BCR34DRAFT_561294</name>
</gene>
<organism evidence="2 3">
    <name type="scientific">Clohesyomyces aquaticus</name>
    <dbReference type="NCBI Taxonomy" id="1231657"/>
    <lineage>
        <taxon>Eukaryota</taxon>
        <taxon>Fungi</taxon>
        <taxon>Dikarya</taxon>
        <taxon>Ascomycota</taxon>
        <taxon>Pezizomycotina</taxon>
        <taxon>Dothideomycetes</taxon>
        <taxon>Pleosporomycetidae</taxon>
        <taxon>Pleosporales</taxon>
        <taxon>Lindgomycetaceae</taxon>
        <taxon>Clohesyomyces</taxon>
    </lineage>
</organism>
<feature type="region of interest" description="Disordered" evidence="1">
    <location>
        <begin position="62"/>
        <end position="86"/>
    </location>
</feature>
<dbReference type="Proteomes" id="UP000193144">
    <property type="component" value="Unassembled WGS sequence"/>
</dbReference>
<evidence type="ECO:0000313" key="2">
    <source>
        <dbReference type="EMBL" id="ORY13947.1"/>
    </source>
</evidence>
<name>A0A1Y1ZV60_9PLEO</name>